<evidence type="ECO:0000313" key="1">
    <source>
        <dbReference type="EMBL" id="KAJ8882782.1"/>
    </source>
</evidence>
<organism evidence="1 2">
    <name type="scientific">Dryococelus australis</name>
    <dbReference type="NCBI Taxonomy" id="614101"/>
    <lineage>
        <taxon>Eukaryota</taxon>
        <taxon>Metazoa</taxon>
        <taxon>Ecdysozoa</taxon>
        <taxon>Arthropoda</taxon>
        <taxon>Hexapoda</taxon>
        <taxon>Insecta</taxon>
        <taxon>Pterygota</taxon>
        <taxon>Neoptera</taxon>
        <taxon>Polyneoptera</taxon>
        <taxon>Phasmatodea</taxon>
        <taxon>Verophasmatodea</taxon>
        <taxon>Anareolatae</taxon>
        <taxon>Phasmatidae</taxon>
        <taxon>Eurycanthinae</taxon>
        <taxon>Dryococelus</taxon>
    </lineage>
</organism>
<protein>
    <submittedName>
        <fullName evidence="1">Uncharacterized protein</fullName>
    </submittedName>
</protein>
<dbReference type="Proteomes" id="UP001159363">
    <property type="component" value="Chromosome 4"/>
</dbReference>
<comment type="caution">
    <text evidence="1">The sequence shown here is derived from an EMBL/GenBank/DDBJ whole genome shotgun (WGS) entry which is preliminary data.</text>
</comment>
<reference evidence="1 2" key="1">
    <citation type="submission" date="2023-02" db="EMBL/GenBank/DDBJ databases">
        <title>LHISI_Scaffold_Assembly.</title>
        <authorList>
            <person name="Stuart O.P."/>
            <person name="Cleave R."/>
            <person name="Magrath M.J.L."/>
            <person name="Mikheyev A.S."/>
        </authorList>
    </citation>
    <scope>NUCLEOTIDE SEQUENCE [LARGE SCALE GENOMIC DNA]</scope>
    <source>
        <strain evidence="1">Daus_M_001</strain>
        <tissue evidence="1">Leg muscle</tissue>
    </source>
</reference>
<dbReference type="EMBL" id="JARBHB010000005">
    <property type="protein sequence ID" value="KAJ8882782.1"/>
    <property type="molecule type" value="Genomic_DNA"/>
</dbReference>
<proteinExistence type="predicted"/>
<keyword evidence="2" id="KW-1185">Reference proteome</keyword>
<evidence type="ECO:0000313" key="2">
    <source>
        <dbReference type="Proteomes" id="UP001159363"/>
    </source>
</evidence>
<name>A0ABQ9HEN8_9NEOP</name>
<accession>A0ABQ9HEN8</accession>
<gene>
    <name evidence="1" type="ORF">PR048_014596</name>
</gene>
<sequence length="88" mass="10231">MRCPRDKRTKCNSLRARNERKMARNTGNSYVTADGNVKDARVSKPWPDCRMQCRITALKRMNKYHADHAMLRKTNVNLDSPPILIICK</sequence>